<protein>
    <recommendedName>
        <fullName evidence="3">Phage protein</fullName>
    </recommendedName>
</protein>
<organism evidence="1 2">
    <name type="scientific">Mariniflexile soesokkakense</name>
    <dbReference type="NCBI Taxonomy" id="1343160"/>
    <lineage>
        <taxon>Bacteria</taxon>
        <taxon>Pseudomonadati</taxon>
        <taxon>Bacteroidota</taxon>
        <taxon>Flavobacteriia</taxon>
        <taxon>Flavobacteriales</taxon>
        <taxon>Flavobacteriaceae</taxon>
        <taxon>Mariniflexile</taxon>
    </lineage>
</organism>
<accession>A0ABV0AD53</accession>
<dbReference type="Proteomes" id="UP001416393">
    <property type="component" value="Unassembled WGS sequence"/>
</dbReference>
<evidence type="ECO:0000313" key="2">
    <source>
        <dbReference type="Proteomes" id="UP001416393"/>
    </source>
</evidence>
<evidence type="ECO:0000313" key="1">
    <source>
        <dbReference type="EMBL" id="MEN3323445.1"/>
    </source>
</evidence>
<dbReference type="EMBL" id="JAZHYP010000003">
    <property type="protein sequence ID" value="MEN3323445.1"/>
    <property type="molecule type" value="Genomic_DNA"/>
</dbReference>
<reference evidence="1 2" key="1">
    <citation type="submission" date="2024-01" db="EMBL/GenBank/DDBJ databases">
        <title>Mariniflexile litorale sp. nov., isolated from the shallow sediments of the Sea of Japan.</title>
        <authorList>
            <person name="Romanenko L."/>
            <person name="Bystritskaya E."/>
            <person name="Isaeva M."/>
        </authorList>
    </citation>
    <scope>NUCLEOTIDE SEQUENCE [LARGE SCALE GENOMIC DNA]</scope>
    <source>
        <strain evidence="1 2">KCTC 32427</strain>
    </source>
</reference>
<name>A0ABV0AD53_9FLAO</name>
<proteinExistence type="predicted"/>
<comment type="caution">
    <text evidence="1">The sequence shown here is derived from an EMBL/GenBank/DDBJ whole genome shotgun (WGS) entry which is preliminary data.</text>
</comment>
<sequence>MSIKINSNKLLVTGWTNIIHFGNITKDSVMKELLDLKESFSKLTESFDEINSIVKTNNLTIEYHMEYDDSGKAGIGLCSEIDGELNWYIN</sequence>
<dbReference type="RefSeq" id="WP_346241037.1">
    <property type="nucleotide sequence ID" value="NZ_JAZHYP010000003.1"/>
</dbReference>
<evidence type="ECO:0008006" key="3">
    <source>
        <dbReference type="Google" id="ProtNLM"/>
    </source>
</evidence>
<gene>
    <name evidence="1" type="ORF">VP395_06875</name>
</gene>
<keyword evidence="2" id="KW-1185">Reference proteome</keyword>